<keyword evidence="6" id="KW-0949">S-adenosyl-L-methionine</keyword>
<dbReference type="InterPro" id="IPR001214">
    <property type="entry name" value="SET_dom"/>
</dbReference>
<dbReference type="PROSITE" id="PS50867">
    <property type="entry name" value="PRE_SET"/>
    <property type="match status" value="1"/>
</dbReference>
<evidence type="ECO:0000259" key="16">
    <source>
        <dbReference type="PROSITE" id="PS50867"/>
    </source>
</evidence>
<keyword evidence="7" id="KW-0479">Metal-binding</keyword>
<keyword evidence="5" id="KW-0808">Transferase</keyword>
<dbReference type="RefSeq" id="XP_035887394.1">
    <property type="nucleotide sequence ID" value="XM_036031501.1"/>
</dbReference>
<evidence type="ECO:0000256" key="4">
    <source>
        <dbReference type="ARBA" id="ARBA00022603"/>
    </source>
</evidence>
<comment type="subcellular location">
    <subcellularLocation>
        <location evidence="2">Chromosome</location>
    </subcellularLocation>
    <subcellularLocation>
        <location evidence="1">Nucleus</location>
    </subcellularLocation>
</comment>
<dbReference type="InParanoid" id="A0A7E6E7Y6"/>
<dbReference type="PROSITE" id="PS50868">
    <property type="entry name" value="POST_SET"/>
    <property type="match status" value="1"/>
</dbReference>
<name>A0A7E6E7Y6_9CHIR</name>
<sequence>MAAPEEEPEAPTEPLDIACGLENVPVSVWPPGAVPEPFQYTPEHVAGPGADADPAEITFPGCLCLHRPCVPGSCSCLRGAENYDADARLRALGSAAGRAPPVFECNALCPCPERCANRVVQRGVQLRLQVFRTRRKGWGLRALESVPRGRFVCEYAGEVLGLAEARRRIRLQTPRDANYVIAVREHVRSGPVMETFVDPARIGNAGRFLNHSCEPNLLMVPVRVDSMVPRLALFAAKDILPEEELSFDYSGRFLNRMDGEDRGRPDDGKLRKPCYCGSRVCSAFLPYDGSLYLAAEPPGEGPGGRAQETRSCTPPGQEGAQVASQLSPGHMAAPLNWGTFPSQMRPAAF</sequence>
<gene>
    <name evidence="19" type="primary">LOC114501828</name>
</gene>
<dbReference type="Gene3D" id="2.170.270.10">
    <property type="entry name" value="SET domain"/>
    <property type="match status" value="1"/>
</dbReference>
<dbReference type="PANTHER" id="PTHR46223:SF3">
    <property type="entry name" value="HISTONE-LYSINE N-METHYLTRANSFERASE SET-23"/>
    <property type="match status" value="1"/>
</dbReference>
<keyword evidence="18" id="KW-1185">Reference proteome</keyword>
<keyword evidence="3" id="KW-0158">Chromosome</keyword>
<feature type="domain" description="Pre-SET" evidence="16">
    <location>
        <begin position="60"/>
        <end position="123"/>
    </location>
</feature>
<keyword evidence="4" id="KW-0489">Methyltransferase</keyword>
<dbReference type="GO" id="GO:0005634">
    <property type="term" value="C:nucleus"/>
    <property type="evidence" value="ECO:0007669"/>
    <property type="project" value="UniProtKB-SubCell"/>
</dbReference>
<dbReference type="PANTHER" id="PTHR46223">
    <property type="entry name" value="HISTONE-LYSINE N-METHYLTRANSFERASE SUV39H"/>
    <property type="match status" value="1"/>
</dbReference>
<evidence type="ECO:0000313" key="18">
    <source>
        <dbReference type="Proteomes" id="UP000504628"/>
    </source>
</evidence>
<evidence type="ECO:0000256" key="3">
    <source>
        <dbReference type="ARBA" id="ARBA00022454"/>
    </source>
</evidence>
<dbReference type="GO" id="GO:0005694">
    <property type="term" value="C:chromosome"/>
    <property type="evidence" value="ECO:0007669"/>
    <property type="project" value="UniProtKB-SubCell"/>
</dbReference>
<evidence type="ECO:0000313" key="19">
    <source>
        <dbReference type="RefSeq" id="XP_035887394.1"/>
    </source>
</evidence>
<feature type="domain" description="Post-SET" evidence="17">
    <location>
        <begin position="270"/>
        <end position="286"/>
    </location>
</feature>
<evidence type="ECO:0000256" key="10">
    <source>
        <dbReference type="ARBA" id="ARBA00023242"/>
    </source>
</evidence>
<dbReference type="EC" id="2.1.1.357" evidence="12"/>
<dbReference type="SMART" id="SM00468">
    <property type="entry name" value="PreSET"/>
    <property type="match status" value="1"/>
</dbReference>
<keyword evidence="10" id="KW-0539">Nucleus</keyword>
<feature type="domain" description="SET" evidence="15">
    <location>
        <begin position="126"/>
        <end position="250"/>
    </location>
</feature>
<evidence type="ECO:0000256" key="9">
    <source>
        <dbReference type="ARBA" id="ARBA00022853"/>
    </source>
</evidence>
<dbReference type="InterPro" id="IPR003616">
    <property type="entry name" value="Post-SET_dom"/>
</dbReference>
<keyword evidence="9" id="KW-0156">Chromatin regulator</keyword>
<evidence type="ECO:0000256" key="2">
    <source>
        <dbReference type="ARBA" id="ARBA00004286"/>
    </source>
</evidence>
<evidence type="ECO:0000256" key="11">
    <source>
        <dbReference type="ARBA" id="ARBA00050654"/>
    </source>
</evidence>
<dbReference type="FunCoup" id="A0A7E6E7Y6">
    <property type="interactions" value="49"/>
</dbReference>
<evidence type="ECO:0000256" key="14">
    <source>
        <dbReference type="SAM" id="MobiDB-lite"/>
    </source>
</evidence>
<feature type="region of interest" description="Disordered" evidence="14">
    <location>
        <begin position="295"/>
        <end position="324"/>
    </location>
</feature>
<dbReference type="Proteomes" id="UP000504628">
    <property type="component" value="Chromosome 7"/>
</dbReference>
<evidence type="ECO:0000256" key="5">
    <source>
        <dbReference type="ARBA" id="ARBA00022679"/>
    </source>
</evidence>
<evidence type="ECO:0000256" key="7">
    <source>
        <dbReference type="ARBA" id="ARBA00022723"/>
    </source>
</evidence>
<reference evidence="19" key="1">
    <citation type="submission" date="2025-08" db="UniProtKB">
        <authorList>
            <consortium name="RefSeq"/>
        </authorList>
    </citation>
    <scope>IDENTIFICATION</scope>
    <source>
        <tissue evidence="19">Muscle</tissue>
    </source>
</reference>
<comment type="catalytic activity">
    <reaction evidence="11">
        <text>L-lysyl(36)-[histone H3] + 2 S-adenosyl-L-methionine = N(6),N(6)-dimethyl-L-lysyl(36)-[histone H3] + 2 S-adenosyl-L-homocysteine + 2 H(+)</text>
        <dbReference type="Rhea" id="RHEA:60308"/>
        <dbReference type="Rhea" id="RHEA-COMP:9785"/>
        <dbReference type="Rhea" id="RHEA-COMP:9787"/>
        <dbReference type="ChEBI" id="CHEBI:15378"/>
        <dbReference type="ChEBI" id="CHEBI:29969"/>
        <dbReference type="ChEBI" id="CHEBI:57856"/>
        <dbReference type="ChEBI" id="CHEBI:59789"/>
        <dbReference type="ChEBI" id="CHEBI:61976"/>
        <dbReference type="EC" id="2.1.1.357"/>
    </reaction>
</comment>
<dbReference type="PROSITE" id="PS50280">
    <property type="entry name" value="SET"/>
    <property type="match status" value="1"/>
</dbReference>
<dbReference type="CDD" id="cd10544">
    <property type="entry name" value="SET_SETMAR"/>
    <property type="match status" value="1"/>
</dbReference>
<evidence type="ECO:0000259" key="15">
    <source>
        <dbReference type="PROSITE" id="PS50280"/>
    </source>
</evidence>
<organism evidence="18 19">
    <name type="scientific">Phyllostomus discolor</name>
    <name type="common">pale spear-nosed bat</name>
    <dbReference type="NCBI Taxonomy" id="89673"/>
    <lineage>
        <taxon>Eukaryota</taxon>
        <taxon>Metazoa</taxon>
        <taxon>Chordata</taxon>
        <taxon>Craniata</taxon>
        <taxon>Vertebrata</taxon>
        <taxon>Euteleostomi</taxon>
        <taxon>Mammalia</taxon>
        <taxon>Eutheria</taxon>
        <taxon>Laurasiatheria</taxon>
        <taxon>Chiroptera</taxon>
        <taxon>Yangochiroptera</taxon>
        <taxon>Phyllostomidae</taxon>
        <taxon>Phyllostominae</taxon>
        <taxon>Phyllostomus</taxon>
    </lineage>
</organism>
<evidence type="ECO:0000256" key="12">
    <source>
        <dbReference type="ARBA" id="ARBA00066810"/>
    </source>
</evidence>
<evidence type="ECO:0000256" key="8">
    <source>
        <dbReference type="ARBA" id="ARBA00022833"/>
    </source>
</evidence>
<dbReference type="GO" id="GO:0008270">
    <property type="term" value="F:zinc ion binding"/>
    <property type="evidence" value="ECO:0007669"/>
    <property type="project" value="InterPro"/>
</dbReference>
<dbReference type="Pfam" id="PF00856">
    <property type="entry name" value="SET"/>
    <property type="match status" value="1"/>
</dbReference>
<dbReference type="InterPro" id="IPR050973">
    <property type="entry name" value="H3K9_Histone-Lys_N-MTase"/>
</dbReference>
<keyword evidence="8" id="KW-0862">Zinc</keyword>
<dbReference type="KEGG" id="pdic:114501828"/>
<dbReference type="Pfam" id="PF05033">
    <property type="entry name" value="Pre-SET"/>
    <property type="match status" value="1"/>
</dbReference>
<dbReference type="InterPro" id="IPR046341">
    <property type="entry name" value="SET_dom_sf"/>
</dbReference>
<dbReference type="AlphaFoldDB" id="A0A7E6E7Y6"/>
<evidence type="ECO:0000256" key="6">
    <source>
        <dbReference type="ARBA" id="ARBA00022691"/>
    </source>
</evidence>
<protein>
    <recommendedName>
        <fullName evidence="13">Histone-lysine N-methyltransferase SETMAR</fullName>
        <ecNumber evidence="12">2.1.1.357</ecNumber>
    </recommendedName>
</protein>
<dbReference type="FunFam" id="2.170.270.10:FF:000041">
    <property type="entry name" value="Histone-lysine N-methyltransferase SETMAR"/>
    <property type="match status" value="1"/>
</dbReference>
<accession>A0A7E6E7Y6</accession>
<dbReference type="OrthoDB" id="616263at2759"/>
<evidence type="ECO:0000256" key="13">
    <source>
        <dbReference type="ARBA" id="ARBA00067917"/>
    </source>
</evidence>
<dbReference type="SMART" id="SM00317">
    <property type="entry name" value="SET"/>
    <property type="match status" value="1"/>
</dbReference>
<dbReference type="GO" id="GO:0140954">
    <property type="term" value="F:histone H3K36 dimethyltransferase activity"/>
    <property type="evidence" value="ECO:0007669"/>
    <property type="project" value="UniProtKB-EC"/>
</dbReference>
<dbReference type="GO" id="GO:0032259">
    <property type="term" value="P:methylation"/>
    <property type="evidence" value="ECO:0007669"/>
    <property type="project" value="UniProtKB-KW"/>
</dbReference>
<evidence type="ECO:0000259" key="17">
    <source>
        <dbReference type="PROSITE" id="PS50868"/>
    </source>
</evidence>
<evidence type="ECO:0000256" key="1">
    <source>
        <dbReference type="ARBA" id="ARBA00004123"/>
    </source>
</evidence>
<dbReference type="SUPFAM" id="SSF82199">
    <property type="entry name" value="SET domain"/>
    <property type="match status" value="1"/>
</dbReference>
<dbReference type="InterPro" id="IPR007728">
    <property type="entry name" value="Pre-SET_dom"/>
</dbReference>
<dbReference type="GeneID" id="114501828"/>
<proteinExistence type="predicted"/>